<feature type="transmembrane region" description="Helical" evidence="1">
    <location>
        <begin position="21"/>
        <end position="40"/>
    </location>
</feature>
<keyword evidence="1" id="KW-1133">Transmembrane helix</keyword>
<keyword evidence="3" id="KW-1185">Reference proteome</keyword>
<sequence>MSHDDRPEDILAKPTMFQHRSLALIGLLGLFIAWIVLGFVTEHERPVQTTVRSQPPANVKIGRPSRPVVISAGKSGAAVHLPLDLTFSRVGKNYANRNLTYSIGIRPVQVEYVDPTVVATGEVVASEVSQKEMIHLEDATVGNSYELSVEVAPHRNNNGTLDIRTIGKDLVYLTVVAVVGGQKEKEKERVAVKFTDPAEYWDNWLLDLYQRNKTIPIIPIPDQSDFNKTCNCPDYVDEPTPVFFNVTNPTTPRLLPTPIGGPPRREKETYQVTIRVRWEDRSTSPATTPPMAGATVWLYIQDMTDDSRTTYGLTSLTLSSTGRATKTISLPSDQYITLVSVAFDNRQLQFRGTSHIGRTGGIEYPLPYRISPANDLTVDAIIPHSLGPELVRLWHEFNAIYRTADQLVGAWDIPKLGIQYPKDWSRYYPGQNKIDLWGSVGAQSADHFAHELGHHFMYSISGGLSTPGGSHSICPGSPVDRGLAFTEGWATAFAASLLGRQVIGGWDYGAYSCATDRDTMETSEGRVAAGLLDLLDGGAVRECNGGDTNLGRDGVCDGTVGGELFKPRIVFRDSIARTVDSGVRSWWTRIIRNYADRNGFGRAREAMEYNYYPQECLFRLRGVCVRIAVFDRFRFRL</sequence>
<dbReference type="AlphaFoldDB" id="A0AAN7B121"/>
<dbReference type="Proteomes" id="UP001303160">
    <property type="component" value="Unassembled WGS sequence"/>
</dbReference>
<name>A0AAN7B121_9PEZI</name>
<organism evidence="2 3">
    <name type="scientific">Triangularia verruculosa</name>
    <dbReference type="NCBI Taxonomy" id="2587418"/>
    <lineage>
        <taxon>Eukaryota</taxon>
        <taxon>Fungi</taxon>
        <taxon>Dikarya</taxon>
        <taxon>Ascomycota</taxon>
        <taxon>Pezizomycotina</taxon>
        <taxon>Sordariomycetes</taxon>
        <taxon>Sordariomycetidae</taxon>
        <taxon>Sordariales</taxon>
        <taxon>Podosporaceae</taxon>
        <taxon>Triangularia</taxon>
    </lineage>
</organism>
<comment type="caution">
    <text evidence="2">The sequence shown here is derived from an EMBL/GenBank/DDBJ whole genome shotgun (WGS) entry which is preliminary data.</text>
</comment>
<keyword evidence="1" id="KW-0812">Transmembrane</keyword>
<reference evidence="2" key="1">
    <citation type="journal article" date="2023" name="Mol. Phylogenet. Evol.">
        <title>Genome-scale phylogeny and comparative genomics of the fungal order Sordariales.</title>
        <authorList>
            <person name="Hensen N."/>
            <person name="Bonometti L."/>
            <person name="Westerberg I."/>
            <person name="Brannstrom I.O."/>
            <person name="Guillou S."/>
            <person name="Cros-Aarteil S."/>
            <person name="Calhoun S."/>
            <person name="Haridas S."/>
            <person name="Kuo A."/>
            <person name="Mondo S."/>
            <person name="Pangilinan J."/>
            <person name="Riley R."/>
            <person name="LaButti K."/>
            <person name="Andreopoulos B."/>
            <person name="Lipzen A."/>
            <person name="Chen C."/>
            <person name="Yan M."/>
            <person name="Daum C."/>
            <person name="Ng V."/>
            <person name="Clum A."/>
            <person name="Steindorff A."/>
            <person name="Ohm R.A."/>
            <person name="Martin F."/>
            <person name="Silar P."/>
            <person name="Natvig D.O."/>
            <person name="Lalanne C."/>
            <person name="Gautier V."/>
            <person name="Ament-Velasquez S.L."/>
            <person name="Kruys A."/>
            <person name="Hutchinson M.I."/>
            <person name="Powell A.J."/>
            <person name="Barry K."/>
            <person name="Miller A.N."/>
            <person name="Grigoriev I.V."/>
            <person name="Debuchy R."/>
            <person name="Gladieux P."/>
            <person name="Hiltunen Thoren M."/>
            <person name="Johannesson H."/>
        </authorList>
    </citation>
    <scope>NUCLEOTIDE SEQUENCE</scope>
    <source>
        <strain evidence="2">CBS 315.58</strain>
    </source>
</reference>
<proteinExistence type="predicted"/>
<evidence type="ECO:0000313" key="2">
    <source>
        <dbReference type="EMBL" id="KAK4204505.1"/>
    </source>
</evidence>
<evidence type="ECO:0000256" key="1">
    <source>
        <dbReference type="SAM" id="Phobius"/>
    </source>
</evidence>
<reference evidence="2" key="2">
    <citation type="submission" date="2023-05" db="EMBL/GenBank/DDBJ databases">
        <authorList>
            <consortium name="Lawrence Berkeley National Laboratory"/>
            <person name="Steindorff A."/>
            <person name="Hensen N."/>
            <person name="Bonometti L."/>
            <person name="Westerberg I."/>
            <person name="Brannstrom I.O."/>
            <person name="Guillou S."/>
            <person name="Cros-Aarteil S."/>
            <person name="Calhoun S."/>
            <person name="Haridas S."/>
            <person name="Kuo A."/>
            <person name="Mondo S."/>
            <person name="Pangilinan J."/>
            <person name="Riley R."/>
            <person name="Labutti K."/>
            <person name="Andreopoulos B."/>
            <person name="Lipzen A."/>
            <person name="Chen C."/>
            <person name="Yanf M."/>
            <person name="Daum C."/>
            <person name="Ng V."/>
            <person name="Clum A."/>
            <person name="Ohm R."/>
            <person name="Martin F."/>
            <person name="Silar P."/>
            <person name="Natvig D."/>
            <person name="Lalanne C."/>
            <person name="Gautier V."/>
            <person name="Ament-Velasquez S.L."/>
            <person name="Kruys A."/>
            <person name="Hutchinson M.I."/>
            <person name="Powell A.J."/>
            <person name="Barry K."/>
            <person name="Miller A.N."/>
            <person name="Grigoriev I.V."/>
            <person name="Debuchy R."/>
            <person name="Gladieux P."/>
            <person name="Thoren M.H."/>
            <person name="Johannesson H."/>
        </authorList>
    </citation>
    <scope>NUCLEOTIDE SEQUENCE</scope>
    <source>
        <strain evidence="2">CBS 315.58</strain>
    </source>
</reference>
<protein>
    <submittedName>
        <fullName evidence="2">Uncharacterized protein</fullName>
    </submittedName>
</protein>
<dbReference type="EMBL" id="MU863881">
    <property type="protein sequence ID" value="KAK4204505.1"/>
    <property type="molecule type" value="Genomic_DNA"/>
</dbReference>
<keyword evidence="1" id="KW-0472">Membrane</keyword>
<accession>A0AAN7B121</accession>
<evidence type="ECO:0000313" key="3">
    <source>
        <dbReference type="Proteomes" id="UP001303160"/>
    </source>
</evidence>
<gene>
    <name evidence="2" type="ORF">QBC40DRAFT_91165</name>
</gene>